<dbReference type="RefSeq" id="WP_114205504.1">
    <property type="nucleotide sequence ID" value="NZ_CP030840.1"/>
</dbReference>
<evidence type="ECO:0000259" key="4">
    <source>
        <dbReference type="Pfam" id="PF00135"/>
    </source>
</evidence>
<evidence type="ECO:0000313" key="6">
    <source>
        <dbReference type="Proteomes" id="UP000253606"/>
    </source>
</evidence>
<dbReference type="InterPro" id="IPR002018">
    <property type="entry name" value="CarbesteraseB"/>
</dbReference>
<dbReference type="InterPro" id="IPR029058">
    <property type="entry name" value="AB_hydrolase_fold"/>
</dbReference>
<dbReference type="AlphaFoldDB" id="A0A2Z5FTA6"/>
<dbReference type="InterPro" id="IPR050309">
    <property type="entry name" value="Type-B_Carboxylest/Lipase"/>
</dbReference>
<dbReference type="PROSITE" id="PS00122">
    <property type="entry name" value="CARBOXYLESTERASE_B_1"/>
    <property type="match status" value="1"/>
</dbReference>
<dbReference type="OrthoDB" id="9775851at2"/>
<proteinExistence type="inferred from homology"/>
<dbReference type="InterPro" id="IPR019826">
    <property type="entry name" value="Carboxylesterase_B_AS"/>
</dbReference>
<dbReference type="Pfam" id="PF00135">
    <property type="entry name" value="COesterase"/>
    <property type="match status" value="1"/>
</dbReference>
<dbReference type="GO" id="GO:0016787">
    <property type="term" value="F:hydrolase activity"/>
    <property type="evidence" value="ECO:0007669"/>
    <property type="project" value="UniProtKB-KW"/>
</dbReference>
<dbReference type="PANTHER" id="PTHR11559">
    <property type="entry name" value="CARBOXYLESTERASE"/>
    <property type="match status" value="1"/>
</dbReference>
<dbReference type="EC" id="3.1.1.-" evidence="3"/>
<dbReference type="Gene3D" id="3.40.50.1820">
    <property type="entry name" value="alpha/beta hydrolase"/>
    <property type="match status" value="1"/>
</dbReference>
<evidence type="ECO:0000256" key="1">
    <source>
        <dbReference type="ARBA" id="ARBA00005964"/>
    </source>
</evidence>
<evidence type="ECO:0000256" key="3">
    <source>
        <dbReference type="RuleBase" id="RU361235"/>
    </source>
</evidence>
<reference evidence="5 6" key="1">
    <citation type="journal article" date="2018" name="Front. Microbiol.">
        <title>Hydrolytic Capabilities as a Key to Environmental Success: Chitinolytic and Cellulolytic Acidobacteria From Acidic Sub-arctic Soils and Boreal Peatlands.</title>
        <authorList>
            <person name="Belova S.E."/>
            <person name="Ravin N.V."/>
            <person name="Pankratov T.A."/>
            <person name="Rakitin A.L."/>
            <person name="Ivanova A.A."/>
            <person name="Beletsky A.V."/>
            <person name="Mardanov A.V."/>
            <person name="Sinninghe Damste J.S."/>
            <person name="Dedysh S.N."/>
        </authorList>
    </citation>
    <scope>NUCLEOTIDE SEQUENCE [LARGE SCALE GENOMIC DNA]</scope>
    <source>
        <strain evidence="5 6">SBC82</strain>
    </source>
</reference>
<dbReference type="SUPFAM" id="SSF53474">
    <property type="entry name" value="alpha/beta-Hydrolases"/>
    <property type="match status" value="1"/>
</dbReference>
<keyword evidence="6" id="KW-1185">Reference proteome</keyword>
<feature type="domain" description="Carboxylesterase type B" evidence="4">
    <location>
        <begin position="55"/>
        <end position="553"/>
    </location>
</feature>
<organism evidence="5 6">
    <name type="scientific">Acidisarcina polymorpha</name>
    <dbReference type="NCBI Taxonomy" id="2211140"/>
    <lineage>
        <taxon>Bacteria</taxon>
        <taxon>Pseudomonadati</taxon>
        <taxon>Acidobacteriota</taxon>
        <taxon>Terriglobia</taxon>
        <taxon>Terriglobales</taxon>
        <taxon>Acidobacteriaceae</taxon>
        <taxon>Acidisarcina</taxon>
    </lineage>
</organism>
<accession>A0A2Z5FTA6</accession>
<dbReference type="EMBL" id="CP030840">
    <property type="protein sequence ID" value="AXC09727.1"/>
    <property type="molecule type" value="Genomic_DNA"/>
</dbReference>
<sequence length="565" mass="60519">MAKSKESVVLTRREALLLSTTAGLGAALGKPAFGSDSVKTGAHQEPGNVSTPRTAVATTQYGKVRGFLDGGVLTFKGVPYGATTAGENRWLPAKPPAPWTDEYPALAYGANCPQSLHPWTAIEQTFLFDWDDGWQSEDMLKLNIWTPGLTGKRPVMLYMHGGGFSFGSSYELPSHDGAQMARHHEVVQVSVNHRLNILGFFEAAEIGGSAYEDSANVGMTDLVAALKWIQENIENFGGDPNRVMIYGQSGGGSKVTTLMGMPSAVGLFHRAAAQSGGGGNIPSRDQQKELARQTMKELGLASNDIGSLQKMEWTKLLAAGNAAAAKINPPGRPMMGPGAPGTPRVGWSPCVDGKVINMRSFFDAAPEISKNVPILVGSVSEEGNQMSSRPTEEEWHANLAKAYGEDKATAIVAALKKAYPQKKIQTLSYICSGTPGLNGLGMRNNVVKMAQQKHALQAAPAYAYYFTWQTSILDGVPGAWHTADLQFCFDNTKRCEQGTGNTPQAQALAKKMASSWAAFAATGNPSIPGLNWAPTNPNTNRAMIWDNECRMADDPEGEARKIILT</sequence>
<protein>
    <recommendedName>
        <fullName evidence="3">Carboxylic ester hydrolase</fullName>
        <ecNumber evidence="3">3.1.1.-</ecNumber>
    </recommendedName>
</protein>
<keyword evidence="2 3" id="KW-0378">Hydrolase</keyword>
<evidence type="ECO:0000313" key="5">
    <source>
        <dbReference type="EMBL" id="AXC09727.1"/>
    </source>
</evidence>
<name>A0A2Z5FTA6_9BACT</name>
<comment type="similarity">
    <text evidence="1 3">Belongs to the type-B carboxylesterase/lipase family.</text>
</comment>
<gene>
    <name evidence="5" type="ORF">ACPOL_0346</name>
</gene>
<evidence type="ECO:0000256" key="2">
    <source>
        <dbReference type="ARBA" id="ARBA00022801"/>
    </source>
</evidence>
<dbReference type="KEGG" id="abas:ACPOL_0346"/>
<dbReference type="Proteomes" id="UP000253606">
    <property type="component" value="Chromosome"/>
</dbReference>